<dbReference type="InterPro" id="IPR050796">
    <property type="entry name" value="SCF_F-box_component"/>
</dbReference>
<protein>
    <recommendedName>
        <fullName evidence="2">F-box associated beta-propeller type 1 domain-containing protein</fullName>
    </recommendedName>
</protein>
<dbReference type="NCBIfam" id="TIGR01640">
    <property type="entry name" value="F_box_assoc_1"/>
    <property type="match status" value="1"/>
</dbReference>
<gene>
    <name evidence="3" type="ORF">AMTR_s00003p00260840</name>
</gene>
<dbReference type="EMBL" id="KI394358">
    <property type="protein sequence ID" value="ERN03419.1"/>
    <property type="molecule type" value="Genomic_DNA"/>
</dbReference>
<dbReference type="AlphaFoldDB" id="W1P6W3"/>
<dbReference type="HOGENOM" id="CLU_941192_0_0_1"/>
<sequence>MVDENELSNENMPAWRRLSEDLVLDILTRAPYSSVGLETVKHTPNFRLHIRASSKGLVCCESVRRGGLLLVHNPVTGDRTMLPTASPTITGAVGMIVESLDPYDYQVVRIAIGDNVIGDPFEIEIFDSKLGAWAAIGKVYNVDPTFYSCAPLYINGSFHRLYEDKVTGILRIMMFKMKGFQYNPDIELPELVTDYGIVPSVRSYGVEELLGVVYKIETSVEIWAMTDYSSRKWIKKLSINFRAQMINGGKLSVVGALHGELILLVQDQKLMLVLALLQLLFIMLFLINLPLSHARK</sequence>
<keyword evidence="1" id="KW-1133">Transmembrane helix</keyword>
<evidence type="ECO:0000259" key="2">
    <source>
        <dbReference type="Pfam" id="PF07734"/>
    </source>
</evidence>
<accession>W1P6W3</accession>
<dbReference type="Proteomes" id="UP000017836">
    <property type="component" value="Unassembled WGS sequence"/>
</dbReference>
<feature type="transmembrane region" description="Helical" evidence="1">
    <location>
        <begin position="270"/>
        <end position="291"/>
    </location>
</feature>
<evidence type="ECO:0000256" key="1">
    <source>
        <dbReference type="SAM" id="Phobius"/>
    </source>
</evidence>
<reference evidence="4" key="1">
    <citation type="journal article" date="2013" name="Science">
        <title>The Amborella genome and the evolution of flowering plants.</title>
        <authorList>
            <consortium name="Amborella Genome Project"/>
        </authorList>
    </citation>
    <scope>NUCLEOTIDE SEQUENCE [LARGE SCALE GENOMIC DNA]</scope>
</reference>
<evidence type="ECO:0000313" key="4">
    <source>
        <dbReference type="Proteomes" id="UP000017836"/>
    </source>
</evidence>
<feature type="domain" description="F-box associated beta-propeller type 1" evidence="2">
    <location>
        <begin position="54"/>
        <end position="244"/>
    </location>
</feature>
<proteinExistence type="predicted"/>
<keyword evidence="1" id="KW-0812">Transmembrane</keyword>
<dbReference type="Pfam" id="PF07734">
    <property type="entry name" value="FBA_1"/>
    <property type="match status" value="1"/>
</dbReference>
<dbReference type="InterPro" id="IPR006527">
    <property type="entry name" value="F-box-assoc_dom_typ1"/>
</dbReference>
<name>W1P6W3_AMBTC</name>
<keyword evidence="4" id="KW-1185">Reference proteome</keyword>
<keyword evidence="1" id="KW-0472">Membrane</keyword>
<evidence type="ECO:0000313" key="3">
    <source>
        <dbReference type="EMBL" id="ERN03419.1"/>
    </source>
</evidence>
<organism evidence="3 4">
    <name type="scientific">Amborella trichopoda</name>
    <dbReference type="NCBI Taxonomy" id="13333"/>
    <lineage>
        <taxon>Eukaryota</taxon>
        <taxon>Viridiplantae</taxon>
        <taxon>Streptophyta</taxon>
        <taxon>Embryophyta</taxon>
        <taxon>Tracheophyta</taxon>
        <taxon>Spermatophyta</taxon>
        <taxon>Magnoliopsida</taxon>
        <taxon>Amborellales</taxon>
        <taxon>Amborellaceae</taxon>
        <taxon>Amborella</taxon>
    </lineage>
</organism>
<dbReference type="Gramene" id="ERN03419">
    <property type="protein sequence ID" value="ERN03419"/>
    <property type="gene ID" value="AMTR_s00003p00260840"/>
</dbReference>
<dbReference type="InterPro" id="IPR017451">
    <property type="entry name" value="F-box-assoc_interact_dom"/>
</dbReference>
<dbReference type="PANTHER" id="PTHR31672">
    <property type="entry name" value="BNACNNG10540D PROTEIN"/>
    <property type="match status" value="1"/>
</dbReference>